<feature type="non-terminal residue" evidence="1">
    <location>
        <position position="1"/>
    </location>
</feature>
<dbReference type="NCBIfam" id="TIGR04131">
    <property type="entry name" value="Bac_Flav_CTERM"/>
    <property type="match status" value="1"/>
</dbReference>
<evidence type="ECO:0000313" key="2">
    <source>
        <dbReference type="Proteomes" id="UP000198336"/>
    </source>
</evidence>
<name>A0A226HGG4_9FLAO</name>
<organism evidence="1 2">
    <name type="scientific">Flavobacterium oncorhynchi</name>
    <dbReference type="NCBI Taxonomy" id="728056"/>
    <lineage>
        <taxon>Bacteria</taxon>
        <taxon>Pseudomonadati</taxon>
        <taxon>Bacteroidota</taxon>
        <taxon>Flavobacteriia</taxon>
        <taxon>Flavobacteriales</taxon>
        <taxon>Flavobacteriaceae</taxon>
        <taxon>Flavobacterium</taxon>
    </lineage>
</organism>
<keyword evidence="2" id="KW-1185">Reference proteome</keyword>
<dbReference type="Proteomes" id="UP000198336">
    <property type="component" value="Unassembled WGS sequence"/>
</dbReference>
<protein>
    <recommendedName>
        <fullName evidence="3">Gliding motility-associated C-terminal domain-containing protein</fullName>
    </recommendedName>
</protein>
<accession>A0A226HGG4</accession>
<dbReference type="RefSeq" id="WP_133063521.1">
    <property type="nucleotide sequence ID" value="NZ_MUHA01000047.1"/>
</dbReference>
<evidence type="ECO:0008006" key="3">
    <source>
        <dbReference type="Google" id="ProtNLM"/>
    </source>
</evidence>
<dbReference type="Pfam" id="PF13585">
    <property type="entry name" value="CHU_C"/>
    <property type="match status" value="1"/>
</dbReference>
<gene>
    <name evidence="1" type="ORF">B0A75_20240</name>
</gene>
<evidence type="ECO:0000313" key="1">
    <source>
        <dbReference type="EMBL" id="OXA93367.1"/>
    </source>
</evidence>
<dbReference type="EMBL" id="MUHA01000047">
    <property type="protein sequence ID" value="OXA93367.1"/>
    <property type="molecule type" value="Genomic_DNA"/>
</dbReference>
<sequence>PEPAVLTAKDTCTDAFVSYTESKTEGDCSGRYTLTRTWTASDECRNENVFTQTINVSCLPNIFNGISPNGDGINDTFVIGGIDCFPNNTVRIFNRYGAKVYEKKGYDNVTNPFEGISDGRATVLKGEKLPTGTYFYTLEYDDNGKQVQRSGYLYISNQ</sequence>
<dbReference type="AlphaFoldDB" id="A0A226HGG4"/>
<comment type="caution">
    <text evidence="1">The sequence shown here is derived from an EMBL/GenBank/DDBJ whole genome shotgun (WGS) entry which is preliminary data.</text>
</comment>
<proteinExistence type="predicted"/>
<dbReference type="InterPro" id="IPR026341">
    <property type="entry name" value="T9SS_type_B"/>
</dbReference>
<reference evidence="1 2" key="1">
    <citation type="submission" date="2016-11" db="EMBL/GenBank/DDBJ databases">
        <title>Whole genomes of Flavobacteriaceae.</title>
        <authorList>
            <person name="Stine C."/>
            <person name="Li C."/>
            <person name="Tadesse D."/>
        </authorList>
    </citation>
    <scope>NUCLEOTIDE SEQUENCE [LARGE SCALE GENOMIC DNA]</scope>
    <source>
        <strain evidence="1 2">CCUG 59446</strain>
    </source>
</reference>